<dbReference type="eggNOG" id="COG5571">
    <property type="taxonomic scope" value="Bacteria"/>
</dbReference>
<dbReference type="Pfam" id="PF14391">
    <property type="entry name" value="DUF4421"/>
    <property type="match status" value="1"/>
</dbReference>
<comment type="caution">
    <text evidence="1">The sequence shown here is derived from an EMBL/GenBank/DDBJ whole genome shotgun (WGS) entry which is preliminary data.</text>
</comment>
<dbReference type="HOGENOM" id="CLU_054188_0_0_10"/>
<proteinExistence type="predicted"/>
<sequence>MMACLENLFSICQFTMKQPLIHRICLFVLLLVAEENTLHAVSMRMSSDCTTQRTDSGRLRTVGWQALDSVRWMRRETTAHRSGHHHNKESRFVHKFNEIDTAYIEPQRYNFAFMLQNTNTYEVYRLSSSSGQSITFAPEATVRVGPYFGWRWIFLGYTLDIKHLDFWHRNDSPRQEYDLSLYSSMIGLDIYYRKTGNDYKIRQLYLGRKVDTDAVRGCGFGGLTSTIKGFNLYYIFNHRRFSYPAAFSQSTIQRHSAGSPLIGIGYTRHSLDVDWEELGRIVADRMGSRLDDTPIDSTLMFSQVKYTDVSVSGGYAYNWVFAHNWLLAGSLSMALAYKRSTGDVTHRSFSFSDFKFNNINFDGIGRFGLVWNNSRWYAGMSAVFHAYNYRRSKFSTNNFFGNVNLYAGFNFGRRKMK</sequence>
<keyword evidence="2" id="KW-1185">Reference proteome</keyword>
<name>F0F7S7_9BACT</name>
<dbReference type="AlphaFoldDB" id="F0F7S7"/>
<evidence type="ECO:0000313" key="2">
    <source>
        <dbReference type="Proteomes" id="UP000005697"/>
    </source>
</evidence>
<accession>F0F7S7</accession>
<dbReference type="InterPro" id="IPR025535">
    <property type="entry name" value="DUF4421"/>
</dbReference>
<protein>
    <submittedName>
        <fullName evidence="1">Uncharacterized protein</fullName>
    </submittedName>
</protein>
<evidence type="ECO:0000313" key="1">
    <source>
        <dbReference type="EMBL" id="EGC19770.1"/>
    </source>
</evidence>
<dbReference type="EMBL" id="AEWX01000024">
    <property type="protein sequence ID" value="EGC19770.1"/>
    <property type="molecule type" value="Genomic_DNA"/>
</dbReference>
<organism evidence="1 2">
    <name type="scientific">Prevotella multiformis DSM 16608</name>
    <dbReference type="NCBI Taxonomy" id="888743"/>
    <lineage>
        <taxon>Bacteria</taxon>
        <taxon>Pseudomonadati</taxon>
        <taxon>Bacteroidota</taxon>
        <taxon>Bacteroidia</taxon>
        <taxon>Bacteroidales</taxon>
        <taxon>Prevotellaceae</taxon>
        <taxon>Prevotella</taxon>
    </lineage>
</organism>
<gene>
    <name evidence="1" type="ORF">HMPREF9141_1644</name>
</gene>
<dbReference type="Proteomes" id="UP000005697">
    <property type="component" value="Unassembled WGS sequence"/>
</dbReference>
<reference evidence="1 2" key="1">
    <citation type="submission" date="2011-01" db="EMBL/GenBank/DDBJ databases">
        <authorList>
            <person name="Muzny D."/>
            <person name="Qin X."/>
            <person name="Deng J."/>
            <person name="Jiang H."/>
            <person name="Liu Y."/>
            <person name="Qu J."/>
            <person name="Song X.-Z."/>
            <person name="Zhang L."/>
            <person name="Thornton R."/>
            <person name="Coyle M."/>
            <person name="Francisco L."/>
            <person name="Jackson L."/>
            <person name="Javaid M."/>
            <person name="Korchina V."/>
            <person name="Kovar C."/>
            <person name="Mata R."/>
            <person name="Mathew T."/>
            <person name="Ngo R."/>
            <person name="Nguyen L."/>
            <person name="Nguyen N."/>
            <person name="Okwuonu G."/>
            <person name="Ongeri F."/>
            <person name="Pham C."/>
            <person name="Simmons D."/>
            <person name="Wilczek-Boney K."/>
            <person name="Hale W."/>
            <person name="Jakkamsetti A."/>
            <person name="Pham P."/>
            <person name="Ruth R."/>
            <person name="San Lucas F."/>
            <person name="Warren J."/>
            <person name="Zhang J."/>
            <person name="Zhao Z."/>
            <person name="Zhou C."/>
            <person name="Zhu D."/>
            <person name="Lee S."/>
            <person name="Bess C."/>
            <person name="Blankenburg K."/>
            <person name="Forbes L."/>
            <person name="Fu Q."/>
            <person name="Gubbala S."/>
            <person name="Hirani K."/>
            <person name="Jayaseelan J.C."/>
            <person name="Lara F."/>
            <person name="Munidasa M."/>
            <person name="Palculict T."/>
            <person name="Patil S."/>
            <person name="Pu L.-L."/>
            <person name="Saada N."/>
            <person name="Tang L."/>
            <person name="Weissenberger G."/>
            <person name="Zhu Y."/>
            <person name="Hemphill L."/>
            <person name="Shang Y."/>
            <person name="Youmans B."/>
            <person name="Ayvaz T."/>
            <person name="Ross M."/>
            <person name="Santibanez J."/>
            <person name="Aqrawi P."/>
            <person name="Gross S."/>
            <person name="Joshi V."/>
            <person name="Fowler G."/>
            <person name="Nazareth L."/>
            <person name="Reid J."/>
            <person name="Worley K."/>
            <person name="Petrosino J."/>
            <person name="Highlander S."/>
            <person name="Gibbs R."/>
        </authorList>
    </citation>
    <scope>NUCLEOTIDE SEQUENCE [LARGE SCALE GENOMIC DNA]</scope>
    <source>
        <strain evidence="1 2">DSM 16608</strain>
    </source>
</reference>
<dbReference type="STRING" id="888743.HMPREF9141_1644"/>